<dbReference type="Proteomes" id="UP000824201">
    <property type="component" value="Unassembled WGS sequence"/>
</dbReference>
<name>A0A9D1JEE7_9FIRM</name>
<proteinExistence type="predicted"/>
<reference evidence="3" key="1">
    <citation type="submission" date="2020-10" db="EMBL/GenBank/DDBJ databases">
        <authorList>
            <person name="Gilroy R."/>
        </authorList>
    </citation>
    <scope>NUCLEOTIDE SEQUENCE</scope>
    <source>
        <strain evidence="3">ChiW13-3771</strain>
    </source>
</reference>
<accession>A0A9D1JEE7</accession>
<dbReference type="EMBL" id="DVHN01000170">
    <property type="protein sequence ID" value="HIR89700.1"/>
    <property type="molecule type" value="Genomic_DNA"/>
</dbReference>
<organism evidence="3 4">
    <name type="scientific">Candidatus Fimimorpha faecalis</name>
    <dbReference type="NCBI Taxonomy" id="2840824"/>
    <lineage>
        <taxon>Bacteria</taxon>
        <taxon>Bacillati</taxon>
        <taxon>Bacillota</taxon>
        <taxon>Clostridia</taxon>
        <taxon>Eubacteriales</taxon>
        <taxon>Candidatus Fimimorpha</taxon>
    </lineage>
</organism>
<dbReference type="GO" id="GO:0022857">
    <property type="term" value="F:transmembrane transporter activity"/>
    <property type="evidence" value="ECO:0007669"/>
    <property type="project" value="TreeGrafter"/>
</dbReference>
<evidence type="ECO:0000256" key="1">
    <source>
        <dbReference type="SAM" id="Phobius"/>
    </source>
</evidence>
<feature type="transmembrane region" description="Helical" evidence="1">
    <location>
        <begin position="319"/>
        <end position="342"/>
    </location>
</feature>
<feature type="transmembrane region" description="Helical" evidence="1">
    <location>
        <begin position="21"/>
        <end position="39"/>
    </location>
</feature>
<dbReference type="InterPro" id="IPR050250">
    <property type="entry name" value="Macrolide_Exporter_MacB"/>
</dbReference>
<dbReference type="Pfam" id="PF12704">
    <property type="entry name" value="MacB_PCD"/>
    <property type="match status" value="1"/>
</dbReference>
<feature type="transmembrane region" description="Helical" evidence="1">
    <location>
        <begin position="348"/>
        <end position="371"/>
    </location>
</feature>
<dbReference type="PANTHER" id="PTHR30572:SF4">
    <property type="entry name" value="ABC TRANSPORTER PERMEASE YTRF"/>
    <property type="match status" value="1"/>
</dbReference>
<keyword evidence="1" id="KW-0472">Membrane</keyword>
<comment type="caution">
    <text evidence="3">The sequence shown here is derived from an EMBL/GenBank/DDBJ whole genome shotgun (WGS) entry which is preliminary data.</text>
</comment>
<reference evidence="3" key="2">
    <citation type="journal article" date="2021" name="PeerJ">
        <title>Extensive microbial diversity within the chicken gut microbiome revealed by metagenomics and culture.</title>
        <authorList>
            <person name="Gilroy R."/>
            <person name="Ravi A."/>
            <person name="Getino M."/>
            <person name="Pursley I."/>
            <person name="Horton D.L."/>
            <person name="Alikhan N.F."/>
            <person name="Baker D."/>
            <person name="Gharbi K."/>
            <person name="Hall N."/>
            <person name="Watson M."/>
            <person name="Adriaenssens E.M."/>
            <person name="Foster-Nyarko E."/>
            <person name="Jarju S."/>
            <person name="Secka A."/>
            <person name="Antonio M."/>
            <person name="Oren A."/>
            <person name="Chaudhuri R.R."/>
            <person name="La Ragione R."/>
            <person name="Hildebrand F."/>
            <person name="Pallen M.J."/>
        </authorList>
    </citation>
    <scope>NUCLEOTIDE SEQUENCE</scope>
    <source>
        <strain evidence="3">ChiW13-3771</strain>
    </source>
</reference>
<dbReference type="PANTHER" id="PTHR30572">
    <property type="entry name" value="MEMBRANE COMPONENT OF TRANSPORTER-RELATED"/>
    <property type="match status" value="1"/>
</dbReference>
<dbReference type="InterPro" id="IPR025857">
    <property type="entry name" value="MacB_PCD"/>
</dbReference>
<evidence type="ECO:0000313" key="3">
    <source>
        <dbReference type="EMBL" id="HIR89700.1"/>
    </source>
</evidence>
<keyword evidence="1" id="KW-0812">Transmembrane</keyword>
<feature type="transmembrane region" description="Helical" evidence="1">
    <location>
        <begin position="278"/>
        <end position="299"/>
    </location>
</feature>
<gene>
    <name evidence="3" type="ORF">IAC96_12215</name>
</gene>
<feature type="domain" description="MacB-like periplasmic core" evidence="2">
    <location>
        <begin position="103"/>
        <end position="208"/>
    </location>
</feature>
<evidence type="ECO:0000313" key="4">
    <source>
        <dbReference type="Proteomes" id="UP000824201"/>
    </source>
</evidence>
<keyword evidence="1" id="KW-1133">Transmembrane helix</keyword>
<protein>
    <recommendedName>
        <fullName evidence="2">MacB-like periplasmic core domain-containing protein</fullName>
    </recommendedName>
</protein>
<evidence type="ECO:0000259" key="2">
    <source>
        <dbReference type="Pfam" id="PF12704"/>
    </source>
</evidence>
<dbReference type="AlphaFoldDB" id="A0A9D1JEE7"/>
<dbReference type="GO" id="GO:0005886">
    <property type="term" value="C:plasma membrane"/>
    <property type="evidence" value="ECO:0007669"/>
    <property type="project" value="TreeGrafter"/>
</dbReference>
<sequence>MVIVKYALREVKKHPGKYLPIYIQIIVSVIILGFLAVTFQKAHLFAEQMEYCTEHRNMYATIDRSDAMTIMNTLSTEESNIPCQELYQYITERANVYIHMINPVIWNGEQVDILQVNQLFCELYQIDVKQGRMFLNEELDGHIEEEKAIPVLVGEKLAKKYPIGTKLTNQALDQSIFEIVGILKDGAFYLNPSTDQEIISLDSSFVVPWIPKDSLNSGYRNINLFHVMQLETDNPEVLKEISLKSKELGLFDLEFISFKEQIEVVEEYYQSVYMRDCAMLMALLLYCIVGSITMLLQYINTHMRYASIHMLCGAVQRDISLQMLVQISTPILIGLVLVLIVFRNIFAMIAGIIFGIILLSIILAIPVFIWNRLQVSQIFKRYD</sequence>